<protein>
    <submittedName>
        <fullName evidence="1">Uncharacterized protein</fullName>
    </submittedName>
</protein>
<dbReference type="Proteomes" id="UP000274139">
    <property type="component" value="Unassembled WGS sequence"/>
</dbReference>
<proteinExistence type="predicted"/>
<evidence type="ECO:0000313" key="1">
    <source>
        <dbReference type="EMBL" id="RMC91803.1"/>
    </source>
</evidence>
<gene>
    <name evidence="1" type="ORF">EAY64_18665</name>
</gene>
<comment type="caution">
    <text evidence="1">The sequence shown here is derived from an EMBL/GenBank/DDBJ whole genome shotgun (WGS) entry which is preliminary data.</text>
</comment>
<sequence length="69" mass="7575">MLFWLAALPLPVSCRLVKLLSLASFFPVGGWSLPVMTGWSGRAPLAAWCCLGLACLSMHHWHGLHSDWA</sequence>
<keyword evidence="2" id="KW-1185">Reference proteome</keyword>
<dbReference type="AlphaFoldDB" id="A0A454JDL7"/>
<reference evidence="1 2" key="1">
    <citation type="submission" date="2018-10" db="EMBL/GenBank/DDBJ databases">
        <title>Draft genome sequence of Aquitalea MWU14-2217 isolated from a wild cranberry bog in Provincetown, Massachusetts.</title>
        <authorList>
            <person name="Ebadzadsahrai G."/>
            <person name="Soby S."/>
        </authorList>
    </citation>
    <scope>NUCLEOTIDE SEQUENCE [LARGE SCALE GENOMIC DNA]</scope>
    <source>
        <strain evidence="1 2">MWU14-2217</strain>
    </source>
</reference>
<evidence type="ECO:0000313" key="2">
    <source>
        <dbReference type="Proteomes" id="UP000274139"/>
    </source>
</evidence>
<organism evidence="1 2">
    <name type="scientific">Aquitalea palustris</name>
    <dbReference type="NCBI Taxonomy" id="2480983"/>
    <lineage>
        <taxon>Bacteria</taxon>
        <taxon>Pseudomonadati</taxon>
        <taxon>Pseudomonadota</taxon>
        <taxon>Betaproteobacteria</taxon>
        <taxon>Neisseriales</taxon>
        <taxon>Chromobacteriaceae</taxon>
        <taxon>Aquitalea</taxon>
    </lineage>
</organism>
<dbReference type="EMBL" id="RFAR01000105">
    <property type="protein sequence ID" value="RMC91803.1"/>
    <property type="molecule type" value="Genomic_DNA"/>
</dbReference>
<name>A0A454JDL7_9NEIS</name>
<accession>A0A454JDL7</accession>